<name>A0A846YLH6_9NOCA</name>
<dbReference type="RefSeq" id="WP_062979514.1">
    <property type="nucleotide sequence ID" value="NZ_JAAXOT010000010.1"/>
</dbReference>
<evidence type="ECO:0000313" key="2">
    <source>
        <dbReference type="Proteomes" id="UP000570678"/>
    </source>
</evidence>
<protein>
    <recommendedName>
        <fullName evidence="3">ESAT-6-like protein</fullName>
    </recommendedName>
</protein>
<accession>A0A846YLH6</accession>
<keyword evidence="2" id="KW-1185">Reference proteome</keyword>
<sequence>MSDRVSLEEGAAADVVNRLVDAVDGISTVVGQVQSSFDAARSGWKGAAAAAGQRASDEWTGEAQDLNNKIVALKDTVFEGNKTLANVDEENVAALTNLL</sequence>
<dbReference type="InterPro" id="IPR036689">
    <property type="entry name" value="ESAT-6-like_sf"/>
</dbReference>
<evidence type="ECO:0008006" key="3">
    <source>
        <dbReference type="Google" id="ProtNLM"/>
    </source>
</evidence>
<gene>
    <name evidence="1" type="ORF">HGA15_19850</name>
</gene>
<dbReference type="Pfam" id="PF06013">
    <property type="entry name" value="WXG100"/>
    <property type="match status" value="1"/>
</dbReference>
<dbReference type="SUPFAM" id="SSF140453">
    <property type="entry name" value="EsxAB dimer-like"/>
    <property type="match status" value="1"/>
</dbReference>
<organism evidence="1 2">
    <name type="scientific">Nocardia flavorosea</name>
    <dbReference type="NCBI Taxonomy" id="53429"/>
    <lineage>
        <taxon>Bacteria</taxon>
        <taxon>Bacillati</taxon>
        <taxon>Actinomycetota</taxon>
        <taxon>Actinomycetes</taxon>
        <taxon>Mycobacteriales</taxon>
        <taxon>Nocardiaceae</taxon>
        <taxon>Nocardia</taxon>
    </lineage>
</organism>
<proteinExistence type="predicted"/>
<dbReference type="Gene3D" id="1.10.287.1060">
    <property type="entry name" value="ESAT-6-like"/>
    <property type="match status" value="1"/>
</dbReference>
<evidence type="ECO:0000313" key="1">
    <source>
        <dbReference type="EMBL" id="NKY58352.1"/>
    </source>
</evidence>
<dbReference type="Proteomes" id="UP000570678">
    <property type="component" value="Unassembled WGS sequence"/>
</dbReference>
<reference evidence="1 2" key="1">
    <citation type="submission" date="2020-04" db="EMBL/GenBank/DDBJ databases">
        <title>MicrobeNet Type strains.</title>
        <authorList>
            <person name="Nicholson A.C."/>
        </authorList>
    </citation>
    <scope>NUCLEOTIDE SEQUENCE [LARGE SCALE GENOMIC DNA]</scope>
    <source>
        <strain evidence="1 2">JCM 3332</strain>
    </source>
</reference>
<comment type="caution">
    <text evidence="1">The sequence shown here is derived from an EMBL/GenBank/DDBJ whole genome shotgun (WGS) entry which is preliminary data.</text>
</comment>
<dbReference type="InterPro" id="IPR010310">
    <property type="entry name" value="T7SS_ESAT-6-like"/>
</dbReference>
<dbReference type="AlphaFoldDB" id="A0A846YLH6"/>
<dbReference type="EMBL" id="JAAXOT010000010">
    <property type="protein sequence ID" value="NKY58352.1"/>
    <property type="molecule type" value="Genomic_DNA"/>
</dbReference>